<feature type="domain" description="OSBS enolase-like N-terminal" evidence="4">
    <location>
        <begin position="5"/>
        <end position="81"/>
    </location>
</feature>
<dbReference type="Gene3D" id="3.30.390.10">
    <property type="entry name" value="Enolase-like, N-terminal domain"/>
    <property type="match status" value="1"/>
</dbReference>
<keyword evidence="3" id="KW-0456">Lyase</keyword>
<organism evidence="5 6">
    <name type="scientific">Rubritalea tangerina</name>
    <dbReference type="NCBI Taxonomy" id="430798"/>
    <lineage>
        <taxon>Bacteria</taxon>
        <taxon>Pseudomonadati</taxon>
        <taxon>Verrucomicrobiota</taxon>
        <taxon>Verrucomicrobiia</taxon>
        <taxon>Verrucomicrobiales</taxon>
        <taxon>Rubritaleaceae</taxon>
        <taxon>Rubritalea</taxon>
    </lineage>
</organism>
<dbReference type="EMBL" id="JBHUJB010000021">
    <property type="protein sequence ID" value="MFD2158255.1"/>
    <property type="molecule type" value="Genomic_DNA"/>
</dbReference>
<accession>A0ABW4Z8N3</accession>
<evidence type="ECO:0000313" key="5">
    <source>
        <dbReference type="EMBL" id="MFD2158255.1"/>
    </source>
</evidence>
<proteinExistence type="predicted"/>
<dbReference type="RefSeq" id="WP_377090433.1">
    <property type="nucleotide sequence ID" value="NZ_JBHSJL010000014.1"/>
</dbReference>
<dbReference type="InterPro" id="IPR029017">
    <property type="entry name" value="Enolase-like_N"/>
</dbReference>
<evidence type="ECO:0000259" key="4">
    <source>
        <dbReference type="Pfam" id="PF22015"/>
    </source>
</evidence>
<keyword evidence="2" id="KW-0460">Magnesium</keyword>
<sequence length="320" mass="35663">MSAPIYIHRYTLHSRDGLNSRSDQRSHKGLLIRINEGVGCIHPWQIFGDPSIEEVIEDLKKGRFYRPLIRPAIKCAMVDGAMRREGVSAFQGVEIPRSHATIVGGGEAIDSAVGNGFEVIKMKAGRNLEEEVELLNEASSRHPGLKWRLDFNNVPGAGQLKQFIEALDEGVRESIDFFEDPSRVDDPVWQQIQDVYGISVAMDREEPPHGVRYQYSVIKPAVDDLTSVCTRAMVGGQRVVLTSYMDHPIGQCFAAWSATKIEKRFYGLLDPIAGLMTHGLFEADAFIERMGDITPDWKSPGGTGFGFDDLLESITWEKLG</sequence>
<dbReference type="Proteomes" id="UP001597389">
    <property type="component" value="Unassembled WGS sequence"/>
</dbReference>
<evidence type="ECO:0000313" key="6">
    <source>
        <dbReference type="Proteomes" id="UP001597389"/>
    </source>
</evidence>
<keyword evidence="6" id="KW-1185">Reference proteome</keyword>
<gene>
    <name evidence="5" type="ORF">ACFSW8_05040</name>
</gene>
<dbReference type="SUPFAM" id="SSF51604">
    <property type="entry name" value="Enolase C-terminal domain-like"/>
    <property type="match status" value="1"/>
</dbReference>
<dbReference type="InterPro" id="IPR041338">
    <property type="entry name" value="OSBS_N"/>
</dbReference>
<comment type="caution">
    <text evidence="5">The sequence shown here is derived from an EMBL/GenBank/DDBJ whole genome shotgun (WGS) entry which is preliminary data.</text>
</comment>
<dbReference type="Gene3D" id="3.20.20.120">
    <property type="entry name" value="Enolase-like C-terminal domain"/>
    <property type="match status" value="1"/>
</dbReference>
<reference evidence="6" key="1">
    <citation type="journal article" date="2019" name="Int. J. Syst. Evol. Microbiol.">
        <title>The Global Catalogue of Microorganisms (GCM) 10K type strain sequencing project: providing services to taxonomists for standard genome sequencing and annotation.</title>
        <authorList>
            <consortium name="The Broad Institute Genomics Platform"/>
            <consortium name="The Broad Institute Genome Sequencing Center for Infectious Disease"/>
            <person name="Wu L."/>
            <person name="Ma J."/>
        </authorList>
    </citation>
    <scope>NUCLEOTIDE SEQUENCE [LARGE SCALE GENOMIC DNA]</scope>
    <source>
        <strain evidence="6">CCUG 57942</strain>
    </source>
</reference>
<evidence type="ECO:0000256" key="3">
    <source>
        <dbReference type="ARBA" id="ARBA00023239"/>
    </source>
</evidence>
<evidence type="ECO:0000256" key="1">
    <source>
        <dbReference type="ARBA" id="ARBA00022723"/>
    </source>
</evidence>
<evidence type="ECO:0000256" key="2">
    <source>
        <dbReference type="ARBA" id="ARBA00022842"/>
    </source>
</evidence>
<keyword evidence="1" id="KW-0479">Metal-binding</keyword>
<protein>
    <recommendedName>
        <fullName evidence="4">OSBS enolase-like N-terminal domain-containing protein</fullName>
    </recommendedName>
</protein>
<dbReference type="InterPro" id="IPR036849">
    <property type="entry name" value="Enolase-like_C_sf"/>
</dbReference>
<name>A0ABW4Z8N3_9BACT</name>
<dbReference type="Pfam" id="PF22015">
    <property type="entry name" value="OSBS_N"/>
    <property type="match status" value="1"/>
</dbReference>